<reference evidence="2" key="1">
    <citation type="submission" date="2014-07" db="EMBL/GenBank/DDBJ databases">
        <title>Genome sequencing of plant-pathogenic Streptomyces species.</title>
        <authorList>
            <person name="Harrison J."/>
            <person name="Sapp M."/>
            <person name="Thwaites R."/>
            <person name="Studholme D.J."/>
        </authorList>
    </citation>
    <scope>NUCLEOTIDE SEQUENCE [LARGE SCALE GENOMIC DNA]</scope>
    <source>
        <strain evidence="2">NCPPB 4445</strain>
    </source>
</reference>
<dbReference type="PATRIC" id="fig|42234.21.peg.1645"/>
<comment type="caution">
    <text evidence="1">The sequence shown here is derived from an EMBL/GenBank/DDBJ whole genome shotgun (WGS) entry which is preliminary data.</text>
</comment>
<dbReference type="AlphaFoldDB" id="A0A0L0KL42"/>
<organism evidence="1 2">
    <name type="scientific">Streptomyces acidiscabies</name>
    <dbReference type="NCBI Taxonomy" id="42234"/>
    <lineage>
        <taxon>Bacteria</taxon>
        <taxon>Bacillati</taxon>
        <taxon>Actinomycetota</taxon>
        <taxon>Actinomycetes</taxon>
        <taxon>Kitasatosporales</taxon>
        <taxon>Streptomycetaceae</taxon>
        <taxon>Streptomyces</taxon>
    </lineage>
</organism>
<protein>
    <recommendedName>
        <fullName evidence="3">Toxin</fullName>
    </recommendedName>
</protein>
<proteinExistence type="predicted"/>
<dbReference type="EMBL" id="JPPY01000046">
    <property type="protein sequence ID" value="KND38289.1"/>
    <property type="molecule type" value="Genomic_DNA"/>
</dbReference>
<evidence type="ECO:0008006" key="3">
    <source>
        <dbReference type="Google" id="ProtNLM"/>
    </source>
</evidence>
<evidence type="ECO:0000313" key="2">
    <source>
        <dbReference type="Proteomes" id="UP000037151"/>
    </source>
</evidence>
<accession>A0A0L0KL42</accession>
<sequence>MRWRRVRWRRAIMRWHGEPSQRALVKECERLLADLPIPAPFSIEALVRNMERALGRQIRLVPLDDPDGGLGAACGLRVKTPEFTLVLYRRRSSRNQTEHIILHELAHEWLDHGTTLTAAQVERYVPEHIRQEVIRRFPSTVVQGRVDFDSPEEKQAELSASLIKRLARRQSISGDDMVSLLESSLAHPVAPPRRRR</sequence>
<dbReference type="Proteomes" id="UP000037151">
    <property type="component" value="Unassembled WGS sequence"/>
</dbReference>
<evidence type="ECO:0000313" key="1">
    <source>
        <dbReference type="EMBL" id="KND38289.1"/>
    </source>
</evidence>
<gene>
    <name evidence="1" type="ORF">IQ63_07985</name>
</gene>
<name>A0A0L0KL42_9ACTN</name>